<dbReference type="EMBL" id="MTYJ01000242">
    <property type="protein sequence ID" value="OWA51868.1"/>
    <property type="molecule type" value="Genomic_DNA"/>
</dbReference>
<gene>
    <name evidence="1" type="ORF">BV898_16330</name>
</gene>
<protein>
    <submittedName>
        <fullName evidence="1">Uncharacterized protein</fullName>
    </submittedName>
</protein>
<reference evidence="2" key="1">
    <citation type="submission" date="2017-01" db="EMBL/GenBank/DDBJ databases">
        <title>Comparative genomics of anhydrobiosis in the tardigrade Hypsibius dujardini.</title>
        <authorList>
            <person name="Yoshida Y."/>
            <person name="Koutsovoulos G."/>
            <person name="Laetsch D."/>
            <person name="Stevens L."/>
            <person name="Kumar S."/>
            <person name="Horikawa D."/>
            <person name="Ishino K."/>
            <person name="Komine S."/>
            <person name="Tomita M."/>
            <person name="Blaxter M."/>
            <person name="Arakawa K."/>
        </authorList>
    </citation>
    <scope>NUCLEOTIDE SEQUENCE [LARGE SCALE GENOMIC DNA]</scope>
    <source>
        <strain evidence="2">Z151</strain>
    </source>
</reference>
<proteinExistence type="predicted"/>
<keyword evidence="2" id="KW-1185">Reference proteome</keyword>
<sequence length="84" mass="9700">MRSTVSFSTDNNIIVRQKKLRFMLELGLNFGVHPFALDANRMTTGDGRWEVCLPNPEEYEKLRLARQKFGFGLGKRTARVVWPS</sequence>
<comment type="caution">
    <text evidence="1">The sequence shown here is derived from an EMBL/GenBank/DDBJ whole genome shotgun (WGS) entry which is preliminary data.</text>
</comment>
<organism evidence="1 2">
    <name type="scientific">Hypsibius exemplaris</name>
    <name type="common">Freshwater tardigrade</name>
    <dbReference type="NCBI Taxonomy" id="2072580"/>
    <lineage>
        <taxon>Eukaryota</taxon>
        <taxon>Metazoa</taxon>
        <taxon>Ecdysozoa</taxon>
        <taxon>Tardigrada</taxon>
        <taxon>Eutardigrada</taxon>
        <taxon>Parachela</taxon>
        <taxon>Hypsibioidea</taxon>
        <taxon>Hypsibiidae</taxon>
        <taxon>Hypsibius</taxon>
    </lineage>
</organism>
<name>A0A9X6NF35_HYPEX</name>
<dbReference type="Proteomes" id="UP000192578">
    <property type="component" value="Unassembled WGS sequence"/>
</dbReference>
<dbReference type="AlphaFoldDB" id="A0A9X6NF35"/>
<evidence type="ECO:0000313" key="2">
    <source>
        <dbReference type="Proteomes" id="UP000192578"/>
    </source>
</evidence>
<accession>A0A9X6NF35</accession>
<evidence type="ECO:0000313" key="1">
    <source>
        <dbReference type="EMBL" id="OWA51868.1"/>
    </source>
</evidence>